<dbReference type="Proteomes" id="UP001172101">
    <property type="component" value="Unassembled WGS sequence"/>
</dbReference>
<sequence length="103" mass="11100">MTPTPTTLRETQSSSPCAVLAQRGTPAKRLLSFLLLAPRHGRRLDSCISRVLVVSGPLAVVNRAAIEAVVGAVSVFTLQDMIVADNSPANRTLVFQFRSFHVV</sequence>
<proteinExistence type="predicted"/>
<protein>
    <submittedName>
        <fullName evidence="1">Uncharacterized protein</fullName>
    </submittedName>
</protein>
<evidence type="ECO:0000313" key="2">
    <source>
        <dbReference type="Proteomes" id="UP001172101"/>
    </source>
</evidence>
<dbReference type="RefSeq" id="XP_060290037.1">
    <property type="nucleotide sequence ID" value="XM_060440564.1"/>
</dbReference>
<evidence type="ECO:0000313" key="1">
    <source>
        <dbReference type="EMBL" id="KAK0703178.1"/>
    </source>
</evidence>
<dbReference type="EMBL" id="JAUIRO010000008">
    <property type="protein sequence ID" value="KAK0703178.1"/>
    <property type="molecule type" value="Genomic_DNA"/>
</dbReference>
<name>A0AA39ZTD4_9PEZI</name>
<organism evidence="1 2">
    <name type="scientific">Lasiosphaeria miniovina</name>
    <dbReference type="NCBI Taxonomy" id="1954250"/>
    <lineage>
        <taxon>Eukaryota</taxon>
        <taxon>Fungi</taxon>
        <taxon>Dikarya</taxon>
        <taxon>Ascomycota</taxon>
        <taxon>Pezizomycotina</taxon>
        <taxon>Sordariomycetes</taxon>
        <taxon>Sordariomycetidae</taxon>
        <taxon>Sordariales</taxon>
        <taxon>Lasiosphaeriaceae</taxon>
        <taxon>Lasiosphaeria</taxon>
    </lineage>
</organism>
<comment type="caution">
    <text evidence="1">The sequence shown here is derived from an EMBL/GenBank/DDBJ whole genome shotgun (WGS) entry which is preliminary data.</text>
</comment>
<reference evidence="1" key="1">
    <citation type="submission" date="2023-06" db="EMBL/GenBank/DDBJ databases">
        <title>Genome-scale phylogeny and comparative genomics of the fungal order Sordariales.</title>
        <authorList>
            <consortium name="Lawrence Berkeley National Laboratory"/>
            <person name="Hensen N."/>
            <person name="Bonometti L."/>
            <person name="Westerberg I."/>
            <person name="Brannstrom I.O."/>
            <person name="Guillou S."/>
            <person name="Cros-Aarteil S."/>
            <person name="Calhoun S."/>
            <person name="Haridas S."/>
            <person name="Kuo A."/>
            <person name="Mondo S."/>
            <person name="Pangilinan J."/>
            <person name="Riley R."/>
            <person name="LaButti K."/>
            <person name="Andreopoulos B."/>
            <person name="Lipzen A."/>
            <person name="Chen C."/>
            <person name="Yanf M."/>
            <person name="Daum C."/>
            <person name="Ng V."/>
            <person name="Clum A."/>
            <person name="Steindorff A."/>
            <person name="Ohm R."/>
            <person name="Martin F."/>
            <person name="Silar P."/>
            <person name="Natvig D."/>
            <person name="Lalanne C."/>
            <person name="Gautier V."/>
            <person name="Ament-velasquez S.L."/>
            <person name="Kruys A."/>
            <person name="Hutchinson M.I."/>
            <person name="Powell A.J."/>
            <person name="Barry K."/>
            <person name="Miller A.N."/>
            <person name="Grigoriev I.V."/>
            <person name="Debuchy R."/>
            <person name="Gladieux P."/>
            <person name="Thoren M.H."/>
            <person name="Johannesson H."/>
        </authorList>
    </citation>
    <scope>NUCLEOTIDE SEQUENCE</scope>
    <source>
        <strain evidence="1">SMH2392-1A</strain>
    </source>
</reference>
<keyword evidence="2" id="KW-1185">Reference proteome</keyword>
<accession>A0AA39ZTD4</accession>
<dbReference type="GeneID" id="85323834"/>
<gene>
    <name evidence="1" type="ORF">B0T26DRAFT_680906</name>
</gene>
<dbReference type="AlphaFoldDB" id="A0AA39ZTD4"/>